<evidence type="ECO:0000313" key="2">
    <source>
        <dbReference type="Proteomes" id="UP000709466"/>
    </source>
</evidence>
<reference evidence="1 2" key="1">
    <citation type="submission" date="2020-03" db="EMBL/GenBank/DDBJ databases">
        <title>Bacterial isolates of synthetic phycosphere.</title>
        <authorList>
            <person name="Fu H."/>
            <person name="Moran M.A."/>
        </authorList>
    </citation>
    <scope>NUCLEOTIDE SEQUENCE [LARGE SCALE GENOMIC DNA]</scope>
    <source>
        <strain evidence="1 2">HF1</strain>
    </source>
</reference>
<evidence type="ECO:0000313" key="1">
    <source>
        <dbReference type="EMBL" id="NIY72117.1"/>
    </source>
</evidence>
<proteinExistence type="predicted"/>
<dbReference type="RefSeq" id="WP_167637501.1">
    <property type="nucleotide sequence ID" value="NZ_JAATOP010000003.1"/>
</dbReference>
<dbReference type="EMBL" id="JAATOP010000003">
    <property type="protein sequence ID" value="NIY72117.1"/>
    <property type="molecule type" value="Genomic_DNA"/>
</dbReference>
<accession>A0ABX0VZP1</accession>
<organism evidence="1 2">
    <name type="scientific">Marivivens donghaensis</name>
    <dbReference type="NCBI Taxonomy" id="1699413"/>
    <lineage>
        <taxon>Bacteria</taxon>
        <taxon>Pseudomonadati</taxon>
        <taxon>Pseudomonadota</taxon>
        <taxon>Alphaproteobacteria</taxon>
        <taxon>Rhodobacterales</taxon>
        <taxon>Paracoccaceae</taxon>
        <taxon>Marivivens group</taxon>
        <taxon>Marivivens</taxon>
    </lineage>
</organism>
<name>A0ABX0VZP1_9RHOB</name>
<protein>
    <submittedName>
        <fullName evidence="1">Uncharacterized protein</fullName>
    </submittedName>
</protein>
<comment type="caution">
    <text evidence="1">The sequence shown here is derived from an EMBL/GenBank/DDBJ whole genome shotgun (WGS) entry which is preliminary data.</text>
</comment>
<keyword evidence="2" id="KW-1185">Reference proteome</keyword>
<gene>
    <name evidence="1" type="ORF">HCZ30_06675</name>
</gene>
<sequence length="50" mass="5619">MTAAVAKKEETKDVANAADLFAYYEPETPVQANTNDRPLSALEQMYAYYD</sequence>
<dbReference type="Proteomes" id="UP000709466">
    <property type="component" value="Unassembled WGS sequence"/>
</dbReference>